<evidence type="ECO:0000256" key="1">
    <source>
        <dbReference type="SAM" id="SignalP"/>
    </source>
</evidence>
<gene>
    <name evidence="2" type="ORF">CAter282_3457</name>
</gene>
<feature type="chain" id="PRO_5007277236" evidence="1">
    <location>
        <begin position="26"/>
        <end position="289"/>
    </location>
</feature>
<dbReference type="EMBL" id="CP013235">
    <property type="protein sequence ID" value="AMP11146.1"/>
    <property type="molecule type" value="Genomic_DNA"/>
</dbReference>
<protein>
    <submittedName>
        <fullName evidence="2">Uncharacterized protein</fullName>
    </submittedName>
</protein>
<evidence type="ECO:0000313" key="3">
    <source>
        <dbReference type="Proteomes" id="UP000071778"/>
    </source>
</evidence>
<keyword evidence="1" id="KW-0732">Signal</keyword>
<accession>A0A127PU56</accession>
<dbReference type="AlphaFoldDB" id="A0A127PU56"/>
<dbReference type="Proteomes" id="UP000071778">
    <property type="component" value="Chromosome"/>
</dbReference>
<sequence>MKKANLLISIATLLGATLLPVSAIAENTPPVSITAWGMHRGGVVIYKYQIKNAGTNPIKTFTIGFNPADTSVNGGAELATMPNSKNKSFWLSPDVATSPTGWGVAFKFPDESPKFLLEWSEGNYEAKLRPGASQVQGAPVVANPANDIPPGASWDGFSVNLEKADFSYVTGHALVLYGNDTLSIPIKKGDTTPPKLTVSIGQVSKIDAASSVLNINVATSDSYDPSPEVALVSVTANQALNPGDVIAAIGKDTRQITVSNAPGRIYEIRYAAIDASGNKTTQSVSYQMQ</sequence>
<dbReference type="PATRIC" id="fig|279058.17.peg.3753"/>
<keyword evidence="3" id="KW-1185">Reference proteome</keyword>
<name>A0A127PU56_9BURK</name>
<feature type="signal peptide" evidence="1">
    <location>
        <begin position="1"/>
        <end position="25"/>
    </location>
</feature>
<proteinExistence type="predicted"/>
<reference evidence="2 3" key="1">
    <citation type="submission" date="2015-11" db="EMBL/GenBank/DDBJ databases">
        <title>Exploring the genomic traits of fungus-feeding bacterial genus Collimonas.</title>
        <authorList>
            <person name="Song C."/>
            <person name="Schmidt R."/>
            <person name="de Jager V."/>
            <person name="Krzyzanowska D."/>
            <person name="Jongedijk E."/>
            <person name="Cankar K."/>
            <person name="Beekwilder J."/>
            <person name="van Veen A."/>
            <person name="de Boer W."/>
            <person name="van Veen J.A."/>
            <person name="Garbeva P."/>
        </authorList>
    </citation>
    <scope>NUCLEOTIDE SEQUENCE [LARGE SCALE GENOMIC DNA]</scope>
    <source>
        <strain evidence="2 3">Ter282</strain>
    </source>
</reference>
<organism evidence="2 3">
    <name type="scientific">Collimonas arenae</name>
    <dbReference type="NCBI Taxonomy" id="279058"/>
    <lineage>
        <taxon>Bacteria</taxon>
        <taxon>Pseudomonadati</taxon>
        <taxon>Pseudomonadota</taxon>
        <taxon>Betaproteobacteria</taxon>
        <taxon>Burkholderiales</taxon>
        <taxon>Oxalobacteraceae</taxon>
        <taxon>Collimonas</taxon>
    </lineage>
</organism>
<dbReference type="RefSeq" id="WP_128083105.1">
    <property type="nucleotide sequence ID" value="NZ_CP013233.1"/>
</dbReference>
<evidence type="ECO:0000313" key="2">
    <source>
        <dbReference type="EMBL" id="AMP11146.1"/>
    </source>
</evidence>